<comment type="caution">
    <text evidence="3">The sequence shown here is derived from an EMBL/GenBank/DDBJ whole genome shotgun (WGS) entry which is preliminary data.</text>
</comment>
<gene>
    <name evidence="3" type="ORF">GCM10010918_27460</name>
</gene>
<keyword evidence="2" id="KW-0472">Membrane</keyword>
<evidence type="ECO:0000256" key="1">
    <source>
        <dbReference type="SAM" id="MobiDB-lite"/>
    </source>
</evidence>
<feature type="transmembrane region" description="Helical" evidence="2">
    <location>
        <begin position="7"/>
        <end position="27"/>
    </location>
</feature>
<name>A0A917H8F7_9BACL</name>
<evidence type="ECO:0000313" key="4">
    <source>
        <dbReference type="Proteomes" id="UP000600247"/>
    </source>
</evidence>
<feature type="compositionally biased region" description="Acidic residues" evidence="1">
    <location>
        <begin position="57"/>
        <end position="76"/>
    </location>
</feature>
<dbReference type="EMBL" id="BMHY01000004">
    <property type="protein sequence ID" value="GGG70596.1"/>
    <property type="molecule type" value="Genomic_DNA"/>
</dbReference>
<sequence length="76" mass="8406">MVNGMKLIGLGILCVTIAVYLNTSGIVSNQYEVYLVFAGIILGVAGFFMKDNKDTLNEEENNEEENNEEENAESNE</sequence>
<organism evidence="3 4">
    <name type="scientific">Paenibacillus radicis</name>
    <name type="common">ex Gao et al. 2016</name>
    <dbReference type="NCBI Taxonomy" id="1737354"/>
    <lineage>
        <taxon>Bacteria</taxon>
        <taxon>Bacillati</taxon>
        <taxon>Bacillota</taxon>
        <taxon>Bacilli</taxon>
        <taxon>Bacillales</taxon>
        <taxon>Paenibacillaceae</taxon>
        <taxon>Paenibacillus</taxon>
    </lineage>
</organism>
<evidence type="ECO:0000256" key="2">
    <source>
        <dbReference type="SAM" id="Phobius"/>
    </source>
</evidence>
<proteinExistence type="predicted"/>
<keyword evidence="4" id="KW-1185">Reference proteome</keyword>
<keyword evidence="2" id="KW-0812">Transmembrane</keyword>
<keyword evidence="2" id="KW-1133">Transmembrane helix</keyword>
<protein>
    <submittedName>
        <fullName evidence="3">Uncharacterized protein</fullName>
    </submittedName>
</protein>
<dbReference type="AlphaFoldDB" id="A0A917H8F7"/>
<reference evidence="3 4" key="1">
    <citation type="journal article" date="2014" name="Int. J. Syst. Evol. Microbiol.">
        <title>Complete genome sequence of Corynebacterium casei LMG S-19264T (=DSM 44701T), isolated from a smear-ripened cheese.</title>
        <authorList>
            <consortium name="US DOE Joint Genome Institute (JGI-PGF)"/>
            <person name="Walter F."/>
            <person name="Albersmeier A."/>
            <person name="Kalinowski J."/>
            <person name="Ruckert C."/>
        </authorList>
    </citation>
    <scope>NUCLEOTIDE SEQUENCE [LARGE SCALE GENOMIC DNA]</scope>
    <source>
        <strain evidence="3 4">CGMCC 1.15286</strain>
    </source>
</reference>
<feature type="region of interest" description="Disordered" evidence="1">
    <location>
        <begin position="55"/>
        <end position="76"/>
    </location>
</feature>
<dbReference type="Proteomes" id="UP000600247">
    <property type="component" value="Unassembled WGS sequence"/>
</dbReference>
<feature type="transmembrane region" description="Helical" evidence="2">
    <location>
        <begin position="33"/>
        <end position="49"/>
    </location>
</feature>
<dbReference type="RefSeq" id="WP_188889729.1">
    <property type="nucleotide sequence ID" value="NZ_BMHY01000004.1"/>
</dbReference>
<accession>A0A917H8F7</accession>
<evidence type="ECO:0000313" key="3">
    <source>
        <dbReference type="EMBL" id="GGG70596.1"/>
    </source>
</evidence>